<dbReference type="Proteomes" id="UP000775213">
    <property type="component" value="Unassembled WGS sequence"/>
</dbReference>
<dbReference type="PANTHER" id="PTHR11937">
    <property type="entry name" value="ACTIN"/>
    <property type="match status" value="1"/>
</dbReference>
<organism evidence="1 2">
    <name type="scientific">Dendrobium chrysotoxum</name>
    <name type="common">Orchid</name>
    <dbReference type="NCBI Taxonomy" id="161865"/>
    <lineage>
        <taxon>Eukaryota</taxon>
        <taxon>Viridiplantae</taxon>
        <taxon>Streptophyta</taxon>
        <taxon>Embryophyta</taxon>
        <taxon>Tracheophyta</taxon>
        <taxon>Spermatophyta</taxon>
        <taxon>Magnoliopsida</taxon>
        <taxon>Liliopsida</taxon>
        <taxon>Asparagales</taxon>
        <taxon>Orchidaceae</taxon>
        <taxon>Epidendroideae</taxon>
        <taxon>Malaxideae</taxon>
        <taxon>Dendrobiinae</taxon>
        <taxon>Dendrobium</taxon>
    </lineage>
</organism>
<dbReference type="Gene3D" id="2.30.36.70">
    <property type="entry name" value="Actin, Chain A, domain 2"/>
    <property type="match status" value="1"/>
</dbReference>
<dbReference type="InterPro" id="IPR043129">
    <property type="entry name" value="ATPase_NBD"/>
</dbReference>
<gene>
    <name evidence="1" type="ORF">IEQ34_013546</name>
</gene>
<evidence type="ECO:0000313" key="1">
    <source>
        <dbReference type="EMBL" id="KAH0458231.1"/>
    </source>
</evidence>
<dbReference type="Gene3D" id="3.90.640.10">
    <property type="entry name" value="Actin, Chain A, domain 4"/>
    <property type="match status" value="1"/>
</dbReference>
<dbReference type="EMBL" id="JAGFBR010000012">
    <property type="protein sequence ID" value="KAH0458231.1"/>
    <property type="molecule type" value="Genomic_DNA"/>
</dbReference>
<accession>A0AAV7GNU2</accession>
<evidence type="ECO:0008006" key="3">
    <source>
        <dbReference type="Google" id="ProtNLM"/>
    </source>
</evidence>
<dbReference type="Pfam" id="PF00022">
    <property type="entry name" value="Actin"/>
    <property type="match status" value="1"/>
</dbReference>
<evidence type="ECO:0000313" key="2">
    <source>
        <dbReference type="Proteomes" id="UP000775213"/>
    </source>
</evidence>
<name>A0AAV7GNU2_DENCH</name>
<dbReference type="AlphaFoldDB" id="A0AAV7GNU2"/>
<dbReference type="InterPro" id="IPR004000">
    <property type="entry name" value="Actin"/>
</dbReference>
<keyword evidence="2" id="KW-1185">Reference proteome</keyword>
<sequence length="187" mass="20990">MVGMVQKDVYVDDEAQSTRGYVFPHAIPQLDPASCDITDAQMKIPIDRGYSFTTMAEQEIIRDMKRKLAYELKTANGSSVVEKTYELPEGQMITIGAERFRCLVQEVLFQPSIIVMESAGIHEKTYNSIMKYVVDIMKDLYGNIVLSGGSVMFPDIAKQDEDQGVCLIKEKMQCLDGASNRNTVFPL</sequence>
<protein>
    <recommendedName>
        <fullName evidence="3">Actin</fullName>
    </recommendedName>
</protein>
<dbReference type="Gene3D" id="3.30.420.40">
    <property type="match status" value="1"/>
</dbReference>
<reference evidence="1 2" key="1">
    <citation type="journal article" date="2021" name="Hortic Res">
        <title>Chromosome-scale assembly of the Dendrobium chrysotoxum genome enhances the understanding of orchid evolution.</title>
        <authorList>
            <person name="Zhang Y."/>
            <person name="Zhang G.Q."/>
            <person name="Zhang D."/>
            <person name="Liu X.D."/>
            <person name="Xu X.Y."/>
            <person name="Sun W.H."/>
            <person name="Yu X."/>
            <person name="Zhu X."/>
            <person name="Wang Z.W."/>
            <person name="Zhao X."/>
            <person name="Zhong W.Y."/>
            <person name="Chen H."/>
            <person name="Yin W.L."/>
            <person name="Huang T."/>
            <person name="Niu S.C."/>
            <person name="Liu Z.J."/>
        </authorList>
    </citation>
    <scope>NUCLEOTIDE SEQUENCE [LARGE SCALE GENOMIC DNA]</scope>
    <source>
        <strain evidence="1">Lindl</strain>
    </source>
</reference>
<dbReference type="SUPFAM" id="SSF53067">
    <property type="entry name" value="Actin-like ATPase domain"/>
    <property type="match status" value="1"/>
</dbReference>
<proteinExistence type="predicted"/>
<comment type="caution">
    <text evidence="1">The sequence shown here is derived from an EMBL/GenBank/DDBJ whole genome shotgun (WGS) entry which is preliminary data.</text>
</comment>